<evidence type="ECO:0008006" key="6">
    <source>
        <dbReference type="Google" id="ProtNLM"/>
    </source>
</evidence>
<dbReference type="OrthoDB" id="5132116at2759"/>
<dbReference type="Proteomes" id="UP000053237">
    <property type="component" value="Unassembled WGS sequence"/>
</dbReference>
<proteinExistence type="inferred from homology"/>
<keyword evidence="5" id="KW-1185">Reference proteome</keyword>
<dbReference type="InterPro" id="IPR004000">
    <property type="entry name" value="Actin"/>
</dbReference>
<gene>
    <name evidence="4" type="ORF">BN9_065620</name>
</gene>
<feature type="compositionally biased region" description="Polar residues" evidence="3">
    <location>
        <begin position="1"/>
        <end position="16"/>
    </location>
</feature>
<dbReference type="InterPro" id="IPR043129">
    <property type="entry name" value="ATPase_NBD"/>
</dbReference>
<dbReference type="Gene3D" id="3.30.420.40">
    <property type="match status" value="3"/>
</dbReference>
<dbReference type="Gene3D" id="3.90.640.10">
    <property type="entry name" value="Actin, Chain A, domain 4"/>
    <property type="match status" value="1"/>
</dbReference>
<sequence length="494" mass="54991">MYTGGQSVNDADSNTFNEKESTGTTTFTNNNHNKSINLSAHTSAQAEANDLGALIFEYGTSRCKLGYAGEDFPHVYESILSRRVGKDHFQVAKEAKEMEFDTEGICDWLLKMGTTNLQVDWAERPLLLVERPFGNFDKLSDKGVTLGRGIDTKEADSRMRSPNANVRNSVNAPIRHHLDSTILEHSKEDIKQSRKAREEMVQALMEQLQLPALFCSKSSVLACYANARTSGLVVEMGATYTSVSTVQEGYAFRYPRTQMVEFGGFDLDAFLQSRLHAQWESQNLCTELKHPLWTYYTQAKESNLCHVADSTFLENENTQLPRIQYELPDKTIISLGAERFSVAEHYFKSDKEDSRTVSTSPNGMSLSKLICDVGGYTTETDARRDLFQNIIVTGGSSCFENLTNRLEKEAAVSLQKRSFPVSGNTQPSMNTNSGTIGTGTNVRVKVIAAQPQERKIGSFLGGSILGSLGSFHEMWMSKEEYAEHGPSLIHKKCP</sequence>
<dbReference type="SMART" id="SM00268">
    <property type="entry name" value="ACTIN"/>
    <property type="match status" value="1"/>
</dbReference>
<evidence type="ECO:0000313" key="4">
    <source>
        <dbReference type="EMBL" id="CCI45665.1"/>
    </source>
</evidence>
<comment type="caution">
    <text evidence="4">The sequence shown here is derived from an EMBL/GenBank/DDBJ whole genome shotgun (WGS) entry which is preliminary data.</text>
</comment>
<dbReference type="Pfam" id="PF00022">
    <property type="entry name" value="Actin"/>
    <property type="match status" value="1"/>
</dbReference>
<evidence type="ECO:0000256" key="2">
    <source>
        <dbReference type="RuleBase" id="RU000487"/>
    </source>
</evidence>
<dbReference type="InParanoid" id="A0A024GGJ5"/>
<dbReference type="SUPFAM" id="SSF53067">
    <property type="entry name" value="Actin-like ATPase domain"/>
    <property type="match status" value="3"/>
</dbReference>
<organism evidence="4 5">
    <name type="scientific">Albugo candida</name>
    <dbReference type="NCBI Taxonomy" id="65357"/>
    <lineage>
        <taxon>Eukaryota</taxon>
        <taxon>Sar</taxon>
        <taxon>Stramenopiles</taxon>
        <taxon>Oomycota</taxon>
        <taxon>Peronosporomycetes</taxon>
        <taxon>Albuginales</taxon>
        <taxon>Albuginaceae</taxon>
        <taxon>Albugo</taxon>
    </lineage>
</organism>
<feature type="region of interest" description="Disordered" evidence="3">
    <location>
        <begin position="1"/>
        <end position="32"/>
    </location>
</feature>
<dbReference type="PANTHER" id="PTHR11937">
    <property type="entry name" value="ACTIN"/>
    <property type="match status" value="1"/>
</dbReference>
<evidence type="ECO:0000313" key="5">
    <source>
        <dbReference type="Proteomes" id="UP000053237"/>
    </source>
</evidence>
<name>A0A024GGJ5_9STRA</name>
<dbReference type="EMBL" id="CAIX01000104">
    <property type="protein sequence ID" value="CCI45665.1"/>
    <property type="molecule type" value="Genomic_DNA"/>
</dbReference>
<comment type="similarity">
    <text evidence="2">Belongs to the actin family.</text>
</comment>
<dbReference type="AlphaFoldDB" id="A0A024GGJ5"/>
<accession>A0A024GGJ5</accession>
<reference evidence="4 5" key="1">
    <citation type="submission" date="2012-05" db="EMBL/GenBank/DDBJ databases">
        <title>Recombination and specialization in a pathogen metapopulation.</title>
        <authorList>
            <person name="Gardiner A."/>
            <person name="Kemen E."/>
            <person name="Schultz-Larsen T."/>
            <person name="MacLean D."/>
            <person name="Van Oosterhout C."/>
            <person name="Jones J.D.G."/>
        </authorList>
    </citation>
    <scope>NUCLEOTIDE SEQUENCE [LARGE SCALE GENOMIC DNA]</scope>
    <source>
        <strain evidence="4 5">Ac Nc2</strain>
    </source>
</reference>
<dbReference type="STRING" id="65357.A0A024GGJ5"/>
<protein>
    <recommendedName>
        <fullName evidence="6">Actin</fullName>
    </recommendedName>
</protein>
<evidence type="ECO:0000256" key="1">
    <source>
        <dbReference type="ARBA" id="ARBA00049360"/>
    </source>
</evidence>
<dbReference type="PRINTS" id="PR00190">
    <property type="entry name" value="ACTIN"/>
</dbReference>
<feature type="compositionally biased region" description="Low complexity" evidence="3">
    <location>
        <begin position="22"/>
        <end position="32"/>
    </location>
</feature>
<comment type="catalytic activity">
    <reaction evidence="1">
        <text>ATP + H2O = ADP + phosphate + H(+)</text>
        <dbReference type="Rhea" id="RHEA:13065"/>
        <dbReference type="ChEBI" id="CHEBI:15377"/>
        <dbReference type="ChEBI" id="CHEBI:15378"/>
        <dbReference type="ChEBI" id="CHEBI:30616"/>
        <dbReference type="ChEBI" id="CHEBI:43474"/>
        <dbReference type="ChEBI" id="CHEBI:456216"/>
    </reaction>
</comment>
<evidence type="ECO:0000256" key="3">
    <source>
        <dbReference type="SAM" id="MobiDB-lite"/>
    </source>
</evidence>